<dbReference type="EMBL" id="CAKKNE010000001">
    <property type="protein sequence ID" value="CAH0365690.1"/>
    <property type="molecule type" value="Genomic_DNA"/>
</dbReference>
<feature type="transmembrane region" description="Helical" evidence="1">
    <location>
        <begin position="83"/>
        <end position="104"/>
    </location>
</feature>
<dbReference type="AlphaFoldDB" id="A0A8J2S7W9"/>
<keyword evidence="1" id="KW-0472">Membrane</keyword>
<evidence type="ECO:0000313" key="2">
    <source>
        <dbReference type="EMBL" id="CAH0365690.1"/>
    </source>
</evidence>
<proteinExistence type="predicted"/>
<protein>
    <submittedName>
        <fullName evidence="2">Uncharacterized protein</fullName>
    </submittedName>
</protein>
<keyword evidence="1" id="KW-1133">Transmembrane helix</keyword>
<dbReference type="Proteomes" id="UP000789595">
    <property type="component" value="Unassembled WGS sequence"/>
</dbReference>
<evidence type="ECO:0000256" key="1">
    <source>
        <dbReference type="SAM" id="Phobius"/>
    </source>
</evidence>
<keyword evidence="1" id="KW-0812">Transmembrane</keyword>
<keyword evidence="3" id="KW-1185">Reference proteome</keyword>
<reference evidence="2" key="1">
    <citation type="submission" date="2021-11" db="EMBL/GenBank/DDBJ databases">
        <authorList>
            <consortium name="Genoscope - CEA"/>
            <person name="William W."/>
        </authorList>
    </citation>
    <scope>NUCLEOTIDE SEQUENCE</scope>
</reference>
<gene>
    <name evidence="2" type="ORF">PECAL_1P21400</name>
</gene>
<accession>A0A8J2S7W9</accession>
<comment type="caution">
    <text evidence="2">The sequence shown here is derived from an EMBL/GenBank/DDBJ whole genome shotgun (WGS) entry which is preliminary data.</text>
</comment>
<organism evidence="2 3">
    <name type="scientific">Pelagomonas calceolata</name>
    <dbReference type="NCBI Taxonomy" id="35677"/>
    <lineage>
        <taxon>Eukaryota</taxon>
        <taxon>Sar</taxon>
        <taxon>Stramenopiles</taxon>
        <taxon>Ochrophyta</taxon>
        <taxon>Pelagophyceae</taxon>
        <taxon>Pelagomonadales</taxon>
        <taxon>Pelagomonadaceae</taxon>
        <taxon>Pelagomonas</taxon>
    </lineage>
</organism>
<sequence>MLARRTTTALVGLTVFTNAFQLPRRALRPTRRRAADDEDDFDFEAAFKARVEEVQQIDVVEAVFGDEGPPLDLEKMAALGKEAAVVGVAAIAGAFLLLFSSLFFTQSKSPLKDQPVENMDPGVCLSGKCANGAPRVKALEFTSDRFADDRNAARAENPEPFLE</sequence>
<evidence type="ECO:0000313" key="3">
    <source>
        <dbReference type="Proteomes" id="UP000789595"/>
    </source>
</evidence>
<name>A0A8J2S7W9_9STRA</name>